<feature type="compositionally biased region" description="Polar residues" evidence="1">
    <location>
        <begin position="31"/>
        <end position="42"/>
    </location>
</feature>
<dbReference type="Proteomes" id="UP001321749">
    <property type="component" value="Unassembled WGS sequence"/>
</dbReference>
<keyword evidence="4" id="KW-1185">Reference proteome</keyword>
<evidence type="ECO:0000313" key="4">
    <source>
        <dbReference type="Proteomes" id="UP001321749"/>
    </source>
</evidence>
<keyword evidence="2" id="KW-0812">Transmembrane</keyword>
<feature type="transmembrane region" description="Helical" evidence="2">
    <location>
        <begin position="83"/>
        <end position="106"/>
    </location>
</feature>
<keyword evidence="2" id="KW-1133">Transmembrane helix</keyword>
<keyword evidence="2" id="KW-0472">Membrane</keyword>
<evidence type="ECO:0000256" key="1">
    <source>
        <dbReference type="SAM" id="MobiDB-lite"/>
    </source>
</evidence>
<feature type="region of interest" description="Disordered" evidence="1">
    <location>
        <begin position="1"/>
        <end position="50"/>
    </location>
</feature>
<dbReference type="EMBL" id="MU865161">
    <property type="protein sequence ID" value="KAK4456832.1"/>
    <property type="molecule type" value="Genomic_DNA"/>
</dbReference>
<feature type="region of interest" description="Disordered" evidence="1">
    <location>
        <begin position="108"/>
        <end position="142"/>
    </location>
</feature>
<organism evidence="3 4">
    <name type="scientific">Cladorrhinum samala</name>
    <dbReference type="NCBI Taxonomy" id="585594"/>
    <lineage>
        <taxon>Eukaryota</taxon>
        <taxon>Fungi</taxon>
        <taxon>Dikarya</taxon>
        <taxon>Ascomycota</taxon>
        <taxon>Pezizomycotina</taxon>
        <taxon>Sordariomycetes</taxon>
        <taxon>Sordariomycetidae</taxon>
        <taxon>Sordariales</taxon>
        <taxon>Podosporaceae</taxon>
        <taxon>Cladorrhinum</taxon>
    </lineage>
</organism>
<gene>
    <name evidence="3" type="ORF">QBC42DRAFT_321155</name>
</gene>
<reference evidence="3" key="1">
    <citation type="journal article" date="2023" name="Mol. Phylogenet. Evol.">
        <title>Genome-scale phylogeny and comparative genomics of the fungal order Sordariales.</title>
        <authorList>
            <person name="Hensen N."/>
            <person name="Bonometti L."/>
            <person name="Westerberg I."/>
            <person name="Brannstrom I.O."/>
            <person name="Guillou S."/>
            <person name="Cros-Aarteil S."/>
            <person name="Calhoun S."/>
            <person name="Haridas S."/>
            <person name="Kuo A."/>
            <person name="Mondo S."/>
            <person name="Pangilinan J."/>
            <person name="Riley R."/>
            <person name="LaButti K."/>
            <person name="Andreopoulos B."/>
            <person name="Lipzen A."/>
            <person name="Chen C."/>
            <person name="Yan M."/>
            <person name="Daum C."/>
            <person name="Ng V."/>
            <person name="Clum A."/>
            <person name="Steindorff A."/>
            <person name="Ohm R.A."/>
            <person name="Martin F."/>
            <person name="Silar P."/>
            <person name="Natvig D.O."/>
            <person name="Lalanne C."/>
            <person name="Gautier V."/>
            <person name="Ament-Velasquez S.L."/>
            <person name="Kruys A."/>
            <person name="Hutchinson M.I."/>
            <person name="Powell A.J."/>
            <person name="Barry K."/>
            <person name="Miller A.N."/>
            <person name="Grigoriev I.V."/>
            <person name="Debuchy R."/>
            <person name="Gladieux P."/>
            <person name="Hiltunen Thoren M."/>
            <person name="Johannesson H."/>
        </authorList>
    </citation>
    <scope>NUCLEOTIDE SEQUENCE</scope>
    <source>
        <strain evidence="3">PSN324</strain>
    </source>
</reference>
<reference evidence="3" key="2">
    <citation type="submission" date="2023-06" db="EMBL/GenBank/DDBJ databases">
        <authorList>
            <consortium name="Lawrence Berkeley National Laboratory"/>
            <person name="Mondo S.J."/>
            <person name="Hensen N."/>
            <person name="Bonometti L."/>
            <person name="Westerberg I."/>
            <person name="Brannstrom I.O."/>
            <person name="Guillou S."/>
            <person name="Cros-Aarteil S."/>
            <person name="Calhoun S."/>
            <person name="Haridas S."/>
            <person name="Kuo A."/>
            <person name="Pangilinan J."/>
            <person name="Riley R."/>
            <person name="Labutti K."/>
            <person name="Andreopoulos B."/>
            <person name="Lipzen A."/>
            <person name="Chen C."/>
            <person name="Yanf M."/>
            <person name="Daum C."/>
            <person name="Ng V."/>
            <person name="Clum A."/>
            <person name="Steindorff A."/>
            <person name="Ohm R."/>
            <person name="Martin F."/>
            <person name="Silar P."/>
            <person name="Natvig D."/>
            <person name="Lalanne C."/>
            <person name="Gautier V."/>
            <person name="Ament-Velasquez S.L."/>
            <person name="Kruys A."/>
            <person name="Hutchinson M.I."/>
            <person name="Powell A.J."/>
            <person name="Barry K."/>
            <person name="Miller A.N."/>
            <person name="Grigoriev I.V."/>
            <person name="Debuchy R."/>
            <person name="Gladieux P."/>
            <person name="Thoren M.H."/>
            <person name="Johannesson H."/>
        </authorList>
    </citation>
    <scope>NUCLEOTIDE SEQUENCE</scope>
    <source>
        <strain evidence="3">PSN324</strain>
    </source>
</reference>
<evidence type="ECO:0008006" key="5">
    <source>
        <dbReference type="Google" id="ProtNLM"/>
    </source>
</evidence>
<accession>A0AAV9HBF6</accession>
<comment type="caution">
    <text evidence="3">The sequence shown here is derived from an EMBL/GenBank/DDBJ whole genome shotgun (WGS) entry which is preliminary data.</text>
</comment>
<proteinExistence type="predicted"/>
<dbReference type="AlphaFoldDB" id="A0AAV9HBF6"/>
<evidence type="ECO:0000256" key="2">
    <source>
        <dbReference type="SAM" id="Phobius"/>
    </source>
</evidence>
<sequence>MDIGSQNEGKIYTSNPPYHGNDGKIYVPQEHSPNTAGWSSTPQSPPEHAAAGYGAYYAPYNNYAQPPEQDEEGTICGLRKITFVLSVIIAILVLALALGLGLGLGLDRDGDRNGQKVGQDGGGTALGADQTGSAQSTGAPTIASSSTTSATLSINPTATVVTVTQTATSLPTVADDMDCPSPAEPSPTVKLLSQKEDKGTTFELNCGQDNAGFDIMTIMAYKMDDCMRACIMYNHFSQPLRCTGVQFWKPIEASKKVWDGNCFLKNGTVSKIQNKDSGSTVWAKIV</sequence>
<name>A0AAV9HBF6_9PEZI</name>
<evidence type="ECO:0000313" key="3">
    <source>
        <dbReference type="EMBL" id="KAK4456832.1"/>
    </source>
</evidence>
<protein>
    <recommendedName>
        <fullName evidence="5">Apple domain-containing protein</fullName>
    </recommendedName>
</protein>
<feature type="compositionally biased region" description="Polar residues" evidence="1">
    <location>
        <begin position="1"/>
        <end position="16"/>
    </location>
</feature>